<dbReference type="EMBL" id="DVMW01000040">
    <property type="protein sequence ID" value="HIU36322.1"/>
    <property type="molecule type" value="Genomic_DNA"/>
</dbReference>
<feature type="compositionally biased region" description="Low complexity" evidence="1">
    <location>
        <begin position="33"/>
        <end position="47"/>
    </location>
</feature>
<reference evidence="5" key="2">
    <citation type="journal article" date="2021" name="PeerJ">
        <title>Extensive microbial diversity within the chicken gut microbiome revealed by metagenomics and culture.</title>
        <authorList>
            <person name="Gilroy R."/>
            <person name="Ravi A."/>
            <person name="Getino M."/>
            <person name="Pursley I."/>
            <person name="Horton D.L."/>
            <person name="Alikhan N.F."/>
            <person name="Baker D."/>
            <person name="Gharbi K."/>
            <person name="Hall N."/>
            <person name="Watson M."/>
            <person name="Adriaenssens E.M."/>
            <person name="Foster-Nyarko E."/>
            <person name="Jarju S."/>
            <person name="Secka A."/>
            <person name="Antonio M."/>
            <person name="Oren A."/>
            <person name="Chaudhuri R.R."/>
            <person name="La Ragione R."/>
            <person name="Hildebrand F."/>
            <person name="Pallen M.J."/>
        </authorList>
    </citation>
    <scope>NUCLEOTIDE SEQUENCE</scope>
    <source>
        <strain evidence="5">ChiGjej1B1-19959</strain>
    </source>
</reference>
<feature type="chain" id="PRO_5038359927" evidence="2">
    <location>
        <begin position="25"/>
        <end position="359"/>
    </location>
</feature>
<protein>
    <submittedName>
        <fullName evidence="5">DUF3048 domain-containing protein</fullName>
    </submittedName>
</protein>
<dbReference type="InterPro" id="IPR023158">
    <property type="entry name" value="YerB-like_sf"/>
</dbReference>
<dbReference type="Pfam" id="PF17479">
    <property type="entry name" value="DUF3048_C"/>
    <property type="match status" value="1"/>
</dbReference>
<name>A0A9D1IHU0_9FIRM</name>
<gene>
    <name evidence="5" type="ORF">IAC53_06955</name>
</gene>
<comment type="caution">
    <text evidence="5">The sequence shown here is derived from an EMBL/GenBank/DDBJ whole genome shotgun (WGS) entry which is preliminary data.</text>
</comment>
<dbReference type="AlphaFoldDB" id="A0A9D1IHU0"/>
<evidence type="ECO:0000259" key="3">
    <source>
        <dbReference type="Pfam" id="PF11258"/>
    </source>
</evidence>
<sequence>MAKTFAWKLTAGLMSAVLVLTAFSACGGETQEAAPTTTVPATEAAAPPANPLTGEPIRQEAVGQRPVAVMVENSPKARPQWGLSTPDIVIEGVVEGGITRMMWLYADTADIPEKVGPTRSARHDYVELAEGFDAVYVHFGGSGYAYDRIEKDNVDDIDGITDGSYFARDKSRNVSTEHTAYTTGTKLAAAIADKGFRTTLKSGYASPFAFSAEKRTLPGGACTSVYAEFSGSYTHTFRYNADDGLYYNYMNKSEMKDANGKTMAVSNVLILYTDVSAVSGSSSGHRDWDLTGGSGVYVSNGTYQNIRWSKGSASNASAPLKLTDESGNALELNTGKSWIGFVPADNSGKTEITGAATTA</sequence>
<dbReference type="Pfam" id="PF11258">
    <property type="entry name" value="DUF3048"/>
    <property type="match status" value="1"/>
</dbReference>
<reference evidence="5" key="1">
    <citation type="submission" date="2020-10" db="EMBL/GenBank/DDBJ databases">
        <authorList>
            <person name="Gilroy R."/>
        </authorList>
    </citation>
    <scope>NUCLEOTIDE SEQUENCE</scope>
    <source>
        <strain evidence="5">ChiGjej1B1-19959</strain>
    </source>
</reference>
<evidence type="ECO:0000313" key="5">
    <source>
        <dbReference type="EMBL" id="HIU36322.1"/>
    </source>
</evidence>
<dbReference type="InterPro" id="IPR021416">
    <property type="entry name" value="DUF3048_N"/>
</dbReference>
<feature type="domain" description="DUF3048" evidence="3">
    <location>
        <begin position="52"/>
        <end position="197"/>
    </location>
</feature>
<dbReference type="SUPFAM" id="SSF159774">
    <property type="entry name" value="YerB-like"/>
    <property type="match status" value="1"/>
</dbReference>
<evidence type="ECO:0000256" key="2">
    <source>
        <dbReference type="SAM" id="SignalP"/>
    </source>
</evidence>
<accession>A0A9D1IHU0</accession>
<evidence type="ECO:0000313" key="6">
    <source>
        <dbReference type="Proteomes" id="UP000824071"/>
    </source>
</evidence>
<evidence type="ECO:0000259" key="4">
    <source>
        <dbReference type="Pfam" id="PF17479"/>
    </source>
</evidence>
<dbReference type="InterPro" id="IPR035328">
    <property type="entry name" value="DUF3048_C"/>
</dbReference>
<dbReference type="Proteomes" id="UP000824071">
    <property type="component" value="Unassembled WGS sequence"/>
</dbReference>
<proteinExistence type="predicted"/>
<evidence type="ECO:0000256" key="1">
    <source>
        <dbReference type="SAM" id="MobiDB-lite"/>
    </source>
</evidence>
<feature type="signal peptide" evidence="2">
    <location>
        <begin position="1"/>
        <end position="24"/>
    </location>
</feature>
<feature type="domain" description="DUF3048" evidence="4">
    <location>
        <begin position="227"/>
        <end position="339"/>
    </location>
</feature>
<dbReference type="Gene3D" id="3.50.90.10">
    <property type="entry name" value="YerB-like"/>
    <property type="match status" value="1"/>
</dbReference>
<dbReference type="PROSITE" id="PS51257">
    <property type="entry name" value="PROKAR_LIPOPROTEIN"/>
    <property type="match status" value="1"/>
</dbReference>
<organism evidence="5 6">
    <name type="scientific">Candidatus Fimenecus excrementigallinarum</name>
    <dbReference type="NCBI Taxonomy" id="2840816"/>
    <lineage>
        <taxon>Bacteria</taxon>
        <taxon>Bacillati</taxon>
        <taxon>Bacillota</taxon>
        <taxon>Clostridia</taxon>
        <taxon>Candidatus Fimenecus</taxon>
    </lineage>
</organism>
<feature type="region of interest" description="Disordered" evidence="1">
    <location>
        <begin position="33"/>
        <end position="54"/>
    </location>
</feature>
<keyword evidence="2" id="KW-0732">Signal</keyword>